<dbReference type="Proteomes" id="UP001172681">
    <property type="component" value="Unassembled WGS sequence"/>
</dbReference>
<protein>
    <recommendedName>
        <fullName evidence="4">Oxidase FUB9</fullName>
    </recommendedName>
    <alternativeName>
        <fullName evidence="5">Fusaric acid biosynthesis protein 9</fullName>
    </alternativeName>
</protein>
<feature type="binding site" evidence="7">
    <location>
        <position position="199"/>
    </location>
    <ligand>
        <name>glyoxylate</name>
        <dbReference type="ChEBI" id="CHEBI:36655"/>
    </ligand>
</feature>
<feature type="binding site" evidence="7">
    <location>
        <position position="140"/>
    </location>
    <ligand>
        <name>FMN</name>
        <dbReference type="ChEBI" id="CHEBI:58210"/>
    </ligand>
</feature>
<evidence type="ECO:0000256" key="3">
    <source>
        <dbReference type="ARBA" id="ARBA00024042"/>
    </source>
</evidence>
<feature type="binding site" evidence="7">
    <location>
        <begin position="336"/>
        <end position="340"/>
    </location>
    <ligand>
        <name>FMN</name>
        <dbReference type="ChEBI" id="CHEBI:58210"/>
    </ligand>
</feature>
<accession>A0AA38XS08</accession>
<feature type="binding site" evidence="7">
    <location>
        <position position="303"/>
    </location>
    <ligand>
        <name>FMN</name>
        <dbReference type="ChEBI" id="CHEBI:58210"/>
    </ligand>
</feature>
<reference evidence="9" key="1">
    <citation type="submission" date="2022-10" db="EMBL/GenBank/DDBJ databases">
        <title>Culturing micro-colonial fungi from biological soil crusts in the Mojave desert and describing Neophaeococcomyces mojavensis, and introducing the new genera and species Taxawa tesnikishii.</title>
        <authorList>
            <person name="Kurbessoian T."/>
            <person name="Stajich J.E."/>
        </authorList>
    </citation>
    <scope>NUCLEOTIDE SEQUENCE</scope>
    <source>
        <strain evidence="9">TK_35</strain>
    </source>
</reference>
<name>A0AA38XS08_9EURO</name>
<evidence type="ECO:0000313" key="9">
    <source>
        <dbReference type="EMBL" id="KAJ9618063.1"/>
    </source>
</evidence>
<dbReference type="PROSITE" id="PS00557">
    <property type="entry name" value="FMN_HYDROXY_ACID_DH_1"/>
    <property type="match status" value="1"/>
</dbReference>
<evidence type="ECO:0000256" key="1">
    <source>
        <dbReference type="ARBA" id="ARBA00001917"/>
    </source>
</evidence>
<proteinExistence type="inferred from homology"/>
<comment type="similarity">
    <text evidence="3">Belongs to the FMN-dependent alpha-hydroxy acid dehydrogenase family.</text>
</comment>
<dbReference type="InterPro" id="IPR012133">
    <property type="entry name" value="Alpha-hydoxy_acid_DH_FMN"/>
</dbReference>
<evidence type="ECO:0000256" key="4">
    <source>
        <dbReference type="ARBA" id="ARBA00073420"/>
    </source>
</evidence>
<evidence type="ECO:0000256" key="6">
    <source>
        <dbReference type="PIRSR" id="PIRSR000138-1"/>
    </source>
</evidence>
<dbReference type="Gene3D" id="3.20.20.70">
    <property type="entry name" value="Aldolase class I"/>
    <property type="match status" value="1"/>
</dbReference>
<dbReference type="PIRSF" id="PIRSF000138">
    <property type="entry name" value="Al-hdrx_acd_dh"/>
    <property type="match status" value="1"/>
</dbReference>
<dbReference type="InterPro" id="IPR000262">
    <property type="entry name" value="FMN-dep_DH"/>
</dbReference>
<organism evidence="9 10">
    <name type="scientific">Knufia peltigerae</name>
    <dbReference type="NCBI Taxonomy" id="1002370"/>
    <lineage>
        <taxon>Eukaryota</taxon>
        <taxon>Fungi</taxon>
        <taxon>Dikarya</taxon>
        <taxon>Ascomycota</taxon>
        <taxon>Pezizomycotina</taxon>
        <taxon>Eurotiomycetes</taxon>
        <taxon>Chaetothyriomycetidae</taxon>
        <taxon>Chaetothyriales</taxon>
        <taxon>Trichomeriaceae</taxon>
        <taxon>Knufia</taxon>
    </lineage>
</organism>
<dbReference type="CDD" id="cd02809">
    <property type="entry name" value="alpha_hydroxyacid_oxid_FMN"/>
    <property type="match status" value="1"/>
</dbReference>
<dbReference type="InterPro" id="IPR013785">
    <property type="entry name" value="Aldolase_TIM"/>
</dbReference>
<dbReference type="GO" id="GO:0010181">
    <property type="term" value="F:FMN binding"/>
    <property type="evidence" value="ECO:0007669"/>
    <property type="project" value="InterPro"/>
</dbReference>
<dbReference type="Pfam" id="PF01070">
    <property type="entry name" value="FMN_dh"/>
    <property type="match status" value="1"/>
</dbReference>
<dbReference type="EMBL" id="JAPDRN010000146">
    <property type="protein sequence ID" value="KAJ9618063.1"/>
    <property type="molecule type" value="Genomic_DNA"/>
</dbReference>
<feature type="binding site" evidence="7">
    <location>
        <position position="164"/>
    </location>
    <ligand>
        <name>glyoxylate</name>
        <dbReference type="ChEBI" id="CHEBI:36655"/>
    </ligand>
</feature>
<feature type="binding site" evidence="7">
    <location>
        <position position="162"/>
    </location>
    <ligand>
        <name>FMN</name>
        <dbReference type="ChEBI" id="CHEBI:58210"/>
    </ligand>
</feature>
<keyword evidence="2" id="KW-0560">Oxidoreductase</keyword>
<dbReference type="GO" id="GO:0005737">
    <property type="term" value="C:cytoplasm"/>
    <property type="evidence" value="ECO:0007669"/>
    <property type="project" value="UniProtKB-ARBA"/>
</dbReference>
<evidence type="ECO:0000313" key="10">
    <source>
        <dbReference type="Proteomes" id="UP001172681"/>
    </source>
</evidence>
<dbReference type="InterPro" id="IPR008259">
    <property type="entry name" value="FMN_hydac_DH_AS"/>
</dbReference>
<feature type="binding site" evidence="7">
    <location>
        <position position="281"/>
    </location>
    <ligand>
        <name>FMN</name>
        <dbReference type="ChEBI" id="CHEBI:58210"/>
    </ligand>
</feature>
<keyword evidence="7" id="KW-0288">FMN</keyword>
<comment type="cofactor">
    <cofactor evidence="1">
        <name>FMN</name>
        <dbReference type="ChEBI" id="CHEBI:58210"/>
    </cofactor>
</comment>
<evidence type="ECO:0000256" key="5">
    <source>
        <dbReference type="ARBA" id="ARBA00083297"/>
    </source>
</evidence>
<feature type="domain" description="FMN hydroxy acid dehydrogenase" evidence="8">
    <location>
        <begin position="32"/>
        <end position="410"/>
    </location>
</feature>
<feature type="binding site" evidence="7">
    <location>
        <position position="308"/>
    </location>
    <ligand>
        <name>glyoxylate</name>
        <dbReference type="ChEBI" id="CHEBI:36655"/>
    </ligand>
</feature>
<dbReference type="InterPro" id="IPR037396">
    <property type="entry name" value="FMN_HAD"/>
</dbReference>
<feature type="binding site" evidence="7">
    <location>
        <position position="190"/>
    </location>
    <ligand>
        <name>FMN</name>
        <dbReference type="ChEBI" id="CHEBI:58210"/>
    </ligand>
</feature>
<evidence type="ECO:0000259" key="8">
    <source>
        <dbReference type="PROSITE" id="PS51349"/>
    </source>
</evidence>
<feature type="binding site" evidence="7">
    <location>
        <position position="58"/>
    </location>
    <ligand>
        <name>glyoxylate</name>
        <dbReference type="ChEBI" id="CHEBI:36655"/>
    </ligand>
</feature>
<feature type="binding site" evidence="7">
    <location>
        <begin position="111"/>
        <end position="113"/>
    </location>
    <ligand>
        <name>FMN</name>
        <dbReference type="ChEBI" id="CHEBI:58210"/>
    </ligand>
</feature>
<dbReference type="SUPFAM" id="SSF51395">
    <property type="entry name" value="FMN-linked oxidoreductases"/>
    <property type="match status" value="1"/>
</dbReference>
<sequence>MTYPFATDANIDHPTLPLNMSPPKSSGIDLSDDDLDCLSISELEKRALGRMDKQTGDYYNEGADSGVTLLDNIMAYQMYRIRPRIMRDVSSIDSSVVVFGHRSSAPFGIAPAAMQKLAHPDGELATARACARRGIVMGLSSFSTTALEDVRQASGRVPNALQLYLFEDRSHSRDLIARAKMAGYKAVILTVDTPVLGRRRLEIRNQFRLPSHLEIANFASHATESEVESSSTEEGNNLPDGYATRAPQITFHTHGPNPTLEWKETMKWLKHEASPMQVWLKGILTPEDASLAVEHGADGIIVSNHGGRQLDGALATLDALPDIVAVVDRRIPVHVDGGIRHGSDIFKALALGADFCWVGRPALWGLAYKGQVGVELCLRLLIDEFRRCMGLSGVTEVKQIGPDYLCKVGRSGFVSRL</sequence>
<feature type="active site" description="Proton acceptor" evidence="6">
    <location>
        <position position="305"/>
    </location>
</feature>
<evidence type="ECO:0000256" key="7">
    <source>
        <dbReference type="PIRSR" id="PIRSR000138-2"/>
    </source>
</evidence>
<keyword evidence="10" id="KW-1185">Reference proteome</keyword>
<feature type="binding site" evidence="7">
    <location>
        <begin position="359"/>
        <end position="360"/>
    </location>
    <ligand>
        <name>FMN</name>
        <dbReference type="ChEBI" id="CHEBI:58210"/>
    </ligand>
</feature>
<comment type="caution">
    <text evidence="9">The sequence shown here is derived from an EMBL/GenBank/DDBJ whole genome shotgun (WGS) entry which is preliminary data.</text>
</comment>
<feature type="binding site" evidence="7">
    <location>
        <position position="305"/>
    </location>
    <ligand>
        <name>glyoxylate</name>
        <dbReference type="ChEBI" id="CHEBI:36655"/>
    </ligand>
</feature>
<dbReference type="GO" id="GO:0016491">
    <property type="term" value="F:oxidoreductase activity"/>
    <property type="evidence" value="ECO:0007669"/>
    <property type="project" value="UniProtKB-KW"/>
</dbReference>
<dbReference type="AlphaFoldDB" id="A0AA38XS08"/>
<gene>
    <name evidence="9" type="ORF">H2204_013212</name>
</gene>
<dbReference type="FunFam" id="3.20.20.70:FF:000056">
    <property type="entry name" value="hydroxyacid oxidase 2"/>
    <property type="match status" value="1"/>
</dbReference>
<evidence type="ECO:0000256" key="2">
    <source>
        <dbReference type="ARBA" id="ARBA00023002"/>
    </source>
</evidence>
<dbReference type="PANTHER" id="PTHR10578:SF149">
    <property type="entry name" value="2-HYDROXYACID OXIDASE 2"/>
    <property type="match status" value="1"/>
</dbReference>
<dbReference type="PROSITE" id="PS51349">
    <property type="entry name" value="FMN_HYDROXY_ACID_DH_2"/>
    <property type="match status" value="1"/>
</dbReference>
<keyword evidence="7" id="KW-0285">Flavoprotein</keyword>
<dbReference type="PANTHER" id="PTHR10578">
    <property type="entry name" value="S -2-HYDROXY-ACID OXIDASE-RELATED"/>
    <property type="match status" value="1"/>
</dbReference>